<feature type="region of interest" description="Disordered" evidence="4">
    <location>
        <begin position="1"/>
        <end position="36"/>
    </location>
</feature>
<keyword evidence="1 3" id="KW-0853">WD repeat</keyword>
<evidence type="ECO:0000256" key="4">
    <source>
        <dbReference type="SAM" id="MobiDB-lite"/>
    </source>
</evidence>
<dbReference type="InterPro" id="IPR020472">
    <property type="entry name" value="WD40_PAC1"/>
</dbReference>
<gene>
    <name evidence="5" type="ORF">EI97DRAFT_495493</name>
</gene>
<feature type="compositionally biased region" description="Pro residues" evidence="4">
    <location>
        <begin position="125"/>
        <end position="135"/>
    </location>
</feature>
<dbReference type="InterPro" id="IPR015943">
    <property type="entry name" value="WD40/YVTN_repeat-like_dom_sf"/>
</dbReference>
<feature type="compositionally biased region" description="Low complexity" evidence="4">
    <location>
        <begin position="136"/>
        <end position="155"/>
    </location>
</feature>
<reference evidence="5" key="1">
    <citation type="journal article" date="2020" name="Stud. Mycol.">
        <title>101 Dothideomycetes genomes: a test case for predicting lifestyles and emergence of pathogens.</title>
        <authorList>
            <person name="Haridas S."/>
            <person name="Albert R."/>
            <person name="Binder M."/>
            <person name="Bloem J."/>
            <person name="Labutti K."/>
            <person name="Salamov A."/>
            <person name="Andreopoulos B."/>
            <person name="Baker S."/>
            <person name="Barry K."/>
            <person name="Bills G."/>
            <person name="Bluhm B."/>
            <person name="Cannon C."/>
            <person name="Castanera R."/>
            <person name="Culley D."/>
            <person name="Daum C."/>
            <person name="Ezra D."/>
            <person name="Gonzalez J."/>
            <person name="Henrissat B."/>
            <person name="Kuo A."/>
            <person name="Liang C."/>
            <person name="Lipzen A."/>
            <person name="Lutzoni F."/>
            <person name="Magnuson J."/>
            <person name="Mondo S."/>
            <person name="Nolan M."/>
            <person name="Ohm R."/>
            <person name="Pangilinan J."/>
            <person name="Park H.-J."/>
            <person name="Ramirez L."/>
            <person name="Alfaro M."/>
            <person name="Sun H."/>
            <person name="Tritt A."/>
            <person name="Yoshinaga Y."/>
            <person name="Zwiers L.-H."/>
            <person name="Turgeon B."/>
            <person name="Goodwin S."/>
            <person name="Spatafora J."/>
            <person name="Crous P."/>
            <person name="Grigoriev I."/>
        </authorList>
    </citation>
    <scope>NUCLEOTIDE SEQUENCE</scope>
    <source>
        <strain evidence="5">CBS 379.55</strain>
    </source>
</reference>
<feature type="region of interest" description="Disordered" evidence="4">
    <location>
        <begin position="423"/>
        <end position="452"/>
    </location>
</feature>
<dbReference type="Gene3D" id="2.130.10.10">
    <property type="entry name" value="YVTN repeat-like/Quinoprotein amine dehydrogenase"/>
    <property type="match status" value="2"/>
</dbReference>
<dbReference type="SUPFAM" id="SSF50978">
    <property type="entry name" value="WD40 repeat-like"/>
    <property type="match status" value="1"/>
</dbReference>
<dbReference type="GO" id="GO:0043130">
    <property type="term" value="F:ubiquitin binding"/>
    <property type="evidence" value="ECO:0007669"/>
    <property type="project" value="TreeGrafter"/>
</dbReference>
<evidence type="ECO:0000256" key="2">
    <source>
        <dbReference type="ARBA" id="ARBA00022737"/>
    </source>
</evidence>
<dbReference type="Pfam" id="PF00400">
    <property type="entry name" value="WD40"/>
    <property type="match status" value="4"/>
</dbReference>
<dbReference type="PROSITE" id="PS00678">
    <property type="entry name" value="WD_REPEATS_1"/>
    <property type="match status" value="1"/>
</dbReference>
<dbReference type="PANTHER" id="PTHR22847:SF681">
    <property type="entry name" value="F-BOX PROTEIN MET30"/>
    <property type="match status" value="1"/>
</dbReference>
<keyword evidence="2" id="KW-0677">Repeat</keyword>
<feature type="compositionally biased region" description="Basic and acidic residues" evidence="4">
    <location>
        <begin position="423"/>
        <end position="437"/>
    </location>
</feature>
<evidence type="ECO:0000313" key="6">
    <source>
        <dbReference type="Proteomes" id="UP000800097"/>
    </source>
</evidence>
<dbReference type="InterPro" id="IPR001680">
    <property type="entry name" value="WD40_rpt"/>
</dbReference>
<evidence type="ECO:0000313" key="5">
    <source>
        <dbReference type="EMBL" id="KAF2274271.1"/>
    </source>
</evidence>
<dbReference type="PANTHER" id="PTHR22847">
    <property type="entry name" value="WD40 REPEAT PROTEIN"/>
    <property type="match status" value="1"/>
</dbReference>
<protein>
    <submittedName>
        <fullName evidence="5">WD40 repeat-like protein</fullName>
    </submittedName>
</protein>
<accession>A0A6A6JCI3</accession>
<dbReference type="InterPro" id="IPR019775">
    <property type="entry name" value="WD40_repeat_CS"/>
</dbReference>
<dbReference type="OrthoDB" id="6262491at2759"/>
<feature type="region of interest" description="Disordered" evidence="4">
    <location>
        <begin position="221"/>
        <end position="241"/>
    </location>
</feature>
<dbReference type="Proteomes" id="UP000800097">
    <property type="component" value="Unassembled WGS sequence"/>
</dbReference>
<dbReference type="SMART" id="SM00320">
    <property type="entry name" value="WD40"/>
    <property type="match status" value="6"/>
</dbReference>
<dbReference type="EMBL" id="ML986504">
    <property type="protein sequence ID" value="KAF2274271.1"/>
    <property type="molecule type" value="Genomic_DNA"/>
</dbReference>
<dbReference type="PROSITE" id="PS50082">
    <property type="entry name" value="WD_REPEATS_2"/>
    <property type="match status" value="3"/>
</dbReference>
<evidence type="ECO:0000256" key="1">
    <source>
        <dbReference type="ARBA" id="ARBA00022574"/>
    </source>
</evidence>
<dbReference type="FunFam" id="2.130.10.10:FF:001196">
    <property type="entry name" value="WD repeat protein (AFU_orthologue AFUA_1G12380)"/>
    <property type="match status" value="1"/>
</dbReference>
<feature type="repeat" description="WD" evidence="3">
    <location>
        <begin position="335"/>
        <end position="376"/>
    </location>
</feature>
<dbReference type="PROSITE" id="PS50294">
    <property type="entry name" value="WD_REPEATS_REGION"/>
    <property type="match status" value="1"/>
</dbReference>
<feature type="repeat" description="WD" evidence="3">
    <location>
        <begin position="160"/>
        <end position="207"/>
    </location>
</feature>
<evidence type="ECO:0000256" key="3">
    <source>
        <dbReference type="PROSITE-ProRule" id="PRU00221"/>
    </source>
</evidence>
<dbReference type="RefSeq" id="XP_033651810.1">
    <property type="nucleotide sequence ID" value="XM_033802434.1"/>
</dbReference>
<keyword evidence="6" id="KW-1185">Reference proteome</keyword>
<dbReference type="GO" id="GO:0043224">
    <property type="term" value="C:nuclear SCF ubiquitin ligase complex"/>
    <property type="evidence" value="ECO:0007669"/>
    <property type="project" value="TreeGrafter"/>
</dbReference>
<organism evidence="5 6">
    <name type="scientific">Westerdykella ornata</name>
    <dbReference type="NCBI Taxonomy" id="318751"/>
    <lineage>
        <taxon>Eukaryota</taxon>
        <taxon>Fungi</taxon>
        <taxon>Dikarya</taxon>
        <taxon>Ascomycota</taxon>
        <taxon>Pezizomycotina</taxon>
        <taxon>Dothideomycetes</taxon>
        <taxon>Pleosporomycetidae</taxon>
        <taxon>Pleosporales</taxon>
        <taxon>Sporormiaceae</taxon>
        <taxon>Westerdykella</taxon>
    </lineage>
</organism>
<dbReference type="AlphaFoldDB" id="A0A6A6JCI3"/>
<sequence length="464" mass="49904">MAQSSDPGHFFQTDNALHESARKAAKRAKSNTKGDPITLPSKILAIAADPWGYGEDGEDGEDGDEGSVFVAEAAGTVKRVALDSKTITTTFTGPAAPLTSLAVSTRSRQIFAGCWDKSIWCWDVPSPPPPPPPPSSSSNTSASTSNSTSRSPTQPAKRRLQGHADFVKCLLLVNSSPGEKGKELLVSGCADGTISVWDVESGRKLYSLTGHTRAVLSLALDPASSTPEEEEGNGTDIDNNGSKGAVVVFSAGTDRTIRQWCITPTTGHPIAIQPSTTTNGANNDANNNNNEGIILAHETSIDAITFDTDADLWTASADKTAKCLSRAHNWSPELSLPHPDFVRDVVVDEEGGFVVTACRDEEVRVWDRGTGELRVVFAGGHWEEVTGLLLLERRRLVLSVSIDGTIRRWSLKARDLARAVEEARAVEDGREKDRDEEMGTETGKASLLTEEEERELAELLEESE</sequence>
<dbReference type="GeneID" id="54555609"/>
<dbReference type="GO" id="GO:0000209">
    <property type="term" value="P:protein polyubiquitination"/>
    <property type="evidence" value="ECO:0007669"/>
    <property type="project" value="TreeGrafter"/>
</dbReference>
<name>A0A6A6JCI3_WESOR</name>
<dbReference type="InterPro" id="IPR036322">
    <property type="entry name" value="WD40_repeat_dom_sf"/>
</dbReference>
<proteinExistence type="predicted"/>
<feature type="repeat" description="WD" evidence="3">
    <location>
        <begin position="378"/>
        <end position="419"/>
    </location>
</feature>
<feature type="region of interest" description="Disordered" evidence="4">
    <location>
        <begin position="125"/>
        <end position="158"/>
    </location>
</feature>
<dbReference type="PRINTS" id="PR00320">
    <property type="entry name" value="GPROTEINBRPT"/>
</dbReference>